<feature type="transmembrane region" description="Helical" evidence="1">
    <location>
        <begin position="55"/>
        <end position="75"/>
    </location>
</feature>
<feature type="transmembrane region" description="Helical" evidence="1">
    <location>
        <begin position="87"/>
        <end position="106"/>
    </location>
</feature>
<dbReference type="EMBL" id="CP159307">
    <property type="protein sequence ID" value="XCH33258.1"/>
    <property type="molecule type" value="Genomic_DNA"/>
</dbReference>
<name>A0AAU8GAA8_9CHLR</name>
<sequence>MIITLAAAVLSIAWGLLRVMKRTASATQQGIGLTAIIIGMIVALIANLTDLSPSAVTAVALIAAAGMLVLAVFAVRAMKRPEGGATNIDLAVIMVIIFSFIVGGVFHG</sequence>
<dbReference type="AlphaFoldDB" id="A0AAU8GAA8"/>
<keyword evidence="1" id="KW-0812">Transmembrane</keyword>
<feature type="transmembrane region" description="Helical" evidence="1">
    <location>
        <begin position="31"/>
        <end position="48"/>
    </location>
</feature>
<gene>
    <name evidence="2" type="ORF">ABV300_08945</name>
</gene>
<keyword evidence="1" id="KW-0472">Membrane</keyword>
<reference evidence="2" key="1">
    <citation type="submission" date="2024-06" db="EMBL/GenBank/DDBJ databases">
        <title>A Novel Isolate, Dehalogenimonas sp. Strain 4OHTPN, Dechlorinates Aromatic 4 Hydroxy chlorothalonil by a Novel Reductive Dehalogenase.</title>
        <authorList>
            <person name="Liu G."/>
        </authorList>
    </citation>
    <scope>NUCLEOTIDE SEQUENCE</scope>
    <source>
        <strain evidence="2">4OHTPN</strain>
    </source>
</reference>
<evidence type="ECO:0000313" key="2">
    <source>
        <dbReference type="EMBL" id="XCH33258.1"/>
    </source>
</evidence>
<protein>
    <submittedName>
        <fullName evidence="2">Uncharacterized protein</fullName>
    </submittedName>
</protein>
<evidence type="ECO:0000256" key="1">
    <source>
        <dbReference type="SAM" id="Phobius"/>
    </source>
</evidence>
<organism evidence="2">
    <name type="scientific">Dehalogenimonas sp. 4OHTPN</name>
    <dbReference type="NCBI Taxonomy" id="3166643"/>
    <lineage>
        <taxon>Bacteria</taxon>
        <taxon>Bacillati</taxon>
        <taxon>Chloroflexota</taxon>
        <taxon>Dehalococcoidia</taxon>
        <taxon>Dehalococcoidales</taxon>
        <taxon>Dehalococcoidaceae</taxon>
        <taxon>Dehalogenimonas</taxon>
    </lineage>
</organism>
<accession>A0AAU8GAA8</accession>
<keyword evidence="1" id="KW-1133">Transmembrane helix</keyword>
<proteinExistence type="predicted"/>
<dbReference type="RefSeq" id="WP_353714500.1">
    <property type="nucleotide sequence ID" value="NZ_CP159307.1"/>
</dbReference>